<proteinExistence type="predicted"/>
<dbReference type="AlphaFoldDB" id="A0A4Z1L6Y3"/>
<protein>
    <submittedName>
        <fullName evidence="1">Uncharacterized protein</fullName>
    </submittedName>
</protein>
<evidence type="ECO:0000313" key="2">
    <source>
        <dbReference type="Proteomes" id="UP000297280"/>
    </source>
</evidence>
<sequence>MAISELDGEMKIAPIANDLFEFDLTNDEKKDNSRMNYTRQKPRVILPVKHSFRHRTAFIKAKAQIAYAEANTGQKCTGSIAFVKNYETQLLVADIDQFLQQAVTGKEDDMIIKQARDFWKRGTTLLYLQRCSEAEVKAIAKRPIFCLGSEMIMVG</sequence>
<reference evidence="1 2" key="1">
    <citation type="submission" date="2017-12" db="EMBL/GenBank/DDBJ databases">
        <title>Comparative genomics of Botrytis spp.</title>
        <authorList>
            <person name="Valero-Jimenez C.A."/>
            <person name="Tapia P."/>
            <person name="Veloso J."/>
            <person name="Silva-Moreno E."/>
            <person name="Staats M."/>
            <person name="Valdes J.H."/>
            <person name="Van Kan J.A.L."/>
        </authorList>
    </citation>
    <scope>NUCLEOTIDE SEQUENCE [LARGE SCALE GENOMIC DNA]</scope>
    <source>
        <strain evidence="1 2">MUCL3349</strain>
    </source>
</reference>
<dbReference type="EMBL" id="PQXO01000001">
    <property type="protein sequence ID" value="TGO92545.1"/>
    <property type="molecule type" value="Genomic_DNA"/>
</dbReference>
<gene>
    <name evidence="1" type="ORF">BPOR_0001g00300</name>
</gene>
<comment type="caution">
    <text evidence="1">The sequence shown here is derived from an EMBL/GenBank/DDBJ whole genome shotgun (WGS) entry which is preliminary data.</text>
</comment>
<accession>A0A4Z1L6Y3</accession>
<organism evidence="1 2">
    <name type="scientific">Botrytis porri</name>
    <dbReference type="NCBI Taxonomy" id="87229"/>
    <lineage>
        <taxon>Eukaryota</taxon>
        <taxon>Fungi</taxon>
        <taxon>Dikarya</taxon>
        <taxon>Ascomycota</taxon>
        <taxon>Pezizomycotina</taxon>
        <taxon>Leotiomycetes</taxon>
        <taxon>Helotiales</taxon>
        <taxon>Sclerotiniaceae</taxon>
        <taxon>Botrytis</taxon>
    </lineage>
</organism>
<evidence type="ECO:0000313" key="1">
    <source>
        <dbReference type="EMBL" id="TGO92545.1"/>
    </source>
</evidence>
<keyword evidence="2" id="KW-1185">Reference proteome</keyword>
<name>A0A4Z1L6Y3_9HELO</name>
<dbReference type="Proteomes" id="UP000297280">
    <property type="component" value="Unassembled WGS sequence"/>
</dbReference>